<evidence type="ECO:0000256" key="3">
    <source>
        <dbReference type="ARBA" id="ARBA00022729"/>
    </source>
</evidence>
<dbReference type="InterPro" id="IPR050490">
    <property type="entry name" value="Bact_solute-bd_prot1"/>
</dbReference>
<dbReference type="Proteomes" id="UP000077469">
    <property type="component" value="Chromosome"/>
</dbReference>
<dbReference type="PANTHER" id="PTHR43649:SF34">
    <property type="entry name" value="ABC TRANSPORTER PERIPLASMIC-BINDING PROTEIN YCJN-RELATED"/>
    <property type="match status" value="1"/>
</dbReference>
<dbReference type="PANTHER" id="PTHR43649">
    <property type="entry name" value="ARABINOSE-BINDING PROTEIN-RELATED"/>
    <property type="match status" value="1"/>
</dbReference>
<keyword evidence="2" id="KW-0813">Transport</keyword>
<dbReference type="EMBL" id="CP007141">
    <property type="protein sequence ID" value="AJC73697.1"/>
    <property type="molecule type" value="Genomic_DNA"/>
</dbReference>
<keyword evidence="5" id="KW-1185">Reference proteome</keyword>
<gene>
    <name evidence="4" type="ORF">AJ81_05160</name>
</gene>
<dbReference type="AlphaFoldDB" id="A0A0X1KQV9"/>
<comment type="similarity">
    <text evidence="1">Belongs to the bacterial solute-binding protein 1 family.</text>
</comment>
<name>A0A0X1KQV9_9THEM</name>
<keyword evidence="3" id="KW-0732">Signal</keyword>
<sequence>MRKWLICLAVLLTLTLMAATVRVLLWDDALTQALREGLPEFEKKTGIKVELELVPSGTLLQKTLISVTAERSDYDLIAVDEPNIPLVAPLLLPFAQWPETKFYTRPSMADIMPLALEAGQWKGEFKGLPVNANVYIWLTRKDIIEKYKDEFKKEYGYEMRVPKTLQELLDMAKFLSKKGIYGWAPFTKPTEGATCEAIWMFESFGTKVLQVTDKGYNVVLDKQKAIEAINFYRELLKYAPPGALDYGHAERVAAFSRGEVFSMFNWPALVPDIENPEKSLVAGNVVYTEPPAGPAKAAAVRGCWIVAIPLAAKEKTAAAEFAYWWMSVETGRKLIPKGLTPARESLLKDPAYSKERPWFLGIYQSMKYAVERPRFERYPEVSQVIRNNWLDAVSGRVSPEVAVDRMVEEINAVLKKYGY</sequence>
<organism evidence="4 5">
    <name type="scientific">Pseudothermotoga hypogea DSM 11164 = NBRC 106472</name>
    <dbReference type="NCBI Taxonomy" id="1123384"/>
    <lineage>
        <taxon>Bacteria</taxon>
        <taxon>Thermotogati</taxon>
        <taxon>Thermotogota</taxon>
        <taxon>Thermotogae</taxon>
        <taxon>Thermotogales</taxon>
        <taxon>Thermotogaceae</taxon>
        <taxon>Pseudothermotoga</taxon>
    </lineage>
</organism>
<dbReference type="STRING" id="1123384.AJ81_05160"/>
<accession>A0A0X1KQV9</accession>
<dbReference type="RefSeq" id="WP_081708926.1">
    <property type="nucleotide sequence ID" value="NC_022795.1"/>
</dbReference>
<dbReference type="Pfam" id="PF13416">
    <property type="entry name" value="SBP_bac_8"/>
    <property type="match status" value="1"/>
</dbReference>
<protein>
    <submittedName>
        <fullName evidence="4">ABC transporter substrate-binding protein</fullName>
    </submittedName>
</protein>
<dbReference type="KEGG" id="phy:AJ81_05160"/>
<evidence type="ECO:0000256" key="1">
    <source>
        <dbReference type="ARBA" id="ARBA00008520"/>
    </source>
</evidence>
<evidence type="ECO:0000313" key="5">
    <source>
        <dbReference type="Proteomes" id="UP000077469"/>
    </source>
</evidence>
<evidence type="ECO:0000256" key="2">
    <source>
        <dbReference type="ARBA" id="ARBA00022448"/>
    </source>
</evidence>
<dbReference type="PaxDb" id="1123384-AJ81_05160"/>
<proteinExistence type="inferred from homology"/>
<dbReference type="InterPro" id="IPR006059">
    <property type="entry name" value="SBP"/>
</dbReference>
<dbReference type="OrthoDB" id="9770625at2"/>
<dbReference type="PATRIC" id="fig|1123384.7.peg.1018"/>
<dbReference type="SUPFAM" id="SSF53850">
    <property type="entry name" value="Periplasmic binding protein-like II"/>
    <property type="match status" value="1"/>
</dbReference>
<evidence type="ECO:0000313" key="4">
    <source>
        <dbReference type="EMBL" id="AJC73697.1"/>
    </source>
</evidence>
<reference evidence="4 5" key="1">
    <citation type="submission" date="2014-01" db="EMBL/GenBank/DDBJ databases">
        <title>Genome sequencing of Thermotog hypogea.</title>
        <authorList>
            <person name="Zhang X."/>
            <person name="Alvare G."/>
            <person name="Fristensky B."/>
            <person name="Chen L."/>
            <person name="Suen T."/>
            <person name="Chen Q."/>
            <person name="Ma K."/>
        </authorList>
    </citation>
    <scope>NUCLEOTIDE SEQUENCE [LARGE SCALE GENOMIC DNA]</scope>
    <source>
        <strain evidence="4 5">DSM 11164</strain>
    </source>
</reference>
<dbReference type="Gene3D" id="3.40.190.10">
    <property type="entry name" value="Periplasmic binding protein-like II"/>
    <property type="match status" value="2"/>
</dbReference>